<evidence type="ECO:0000256" key="1">
    <source>
        <dbReference type="SAM" id="MobiDB-lite"/>
    </source>
</evidence>
<reference evidence="2 3" key="1">
    <citation type="journal article" date="2018" name="Nat. Ecol. Evol.">
        <title>Shark genomes provide insights into elasmobranch evolution and the origin of vertebrates.</title>
        <authorList>
            <person name="Hara Y"/>
            <person name="Yamaguchi K"/>
            <person name="Onimaru K"/>
            <person name="Kadota M"/>
            <person name="Koyanagi M"/>
            <person name="Keeley SD"/>
            <person name="Tatsumi K"/>
            <person name="Tanaka K"/>
            <person name="Motone F"/>
            <person name="Kageyama Y"/>
            <person name="Nozu R"/>
            <person name="Adachi N"/>
            <person name="Nishimura O"/>
            <person name="Nakagawa R"/>
            <person name="Tanegashima C"/>
            <person name="Kiyatake I"/>
            <person name="Matsumoto R"/>
            <person name="Murakumo K"/>
            <person name="Nishida K"/>
            <person name="Terakita A"/>
            <person name="Kuratani S"/>
            <person name="Sato K"/>
            <person name="Hyodo S Kuraku.S."/>
        </authorList>
    </citation>
    <scope>NUCLEOTIDE SEQUENCE [LARGE SCALE GENOMIC DNA]</scope>
</reference>
<feature type="region of interest" description="Disordered" evidence="1">
    <location>
        <begin position="111"/>
        <end position="183"/>
    </location>
</feature>
<name>A0A401U2I7_CHIPU</name>
<evidence type="ECO:0000313" key="3">
    <source>
        <dbReference type="Proteomes" id="UP000287033"/>
    </source>
</evidence>
<gene>
    <name evidence="2" type="ORF">chiPu_0032989</name>
</gene>
<proteinExistence type="predicted"/>
<dbReference type="EMBL" id="BEZZ01251068">
    <property type="protein sequence ID" value="GCC49092.1"/>
    <property type="molecule type" value="Genomic_DNA"/>
</dbReference>
<accession>A0A401U2I7</accession>
<keyword evidence="3" id="KW-1185">Reference proteome</keyword>
<evidence type="ECO:0000313" key="2">
    <source>
        <dbReference type="EMBL" id="GCC49092.1"/>
    </source>
</evidence>
<feature type="region of interest" description="Disordered" evidence="1">
    <location>
        <begin position="42"/>
        <end position="67"/>
    </location>
</feature>
<dbReference type="Proteomes" id="UP000287033">
    <property type="component" value="Unassembled WGS sequence"/>
</dbReference>
<feature type="non-terminal residue" evidence="2">
    <location>
        <position position="1"/>
    </location>
</feature>
<sequence>RPGVCGVRHRRRGGAGGRPDAGRLALRQSVLALVLPDQRAGRRLRDRADRRGTAGARQAQGPEAGQFVRFHRLRAGRDLPRRARGDAGPWPGGRLVRIVLHHRVGGDLRHRLRADDPVGDDPPQSDDRSADGRDPAVRRELPRDARDRRDPARDHPVPAATGAAGFRLHRDLGRPRAVARRRG</sequence>
<feature type="region of interest" description="Disordered" evidence="1">
    <location>
        <begin position="1"/>
        <end position="21"/>
    </location>
</feature>
<protein>
    <submittedName>
        <fullName evidence="2">Uncharacterized protein</fullName>
    </submittedName>
</protein>
<organism evidence="2 3">
    <name type="scientific">Chiloscyllium punctatum</name>
    <name type="common">Brownbanded bambooshark</name>
    <name type="synonym">Hemiscyllium punctatum</name>
    <dbReference type="NCBI Taxonomy" id="137246"/>
    <lineage>
        <taxon>Eukaryota</taxon>
        <taxon>Metazoa</taxon>
        <taxon>Chordata</taxon>
        <taxon>Craniata</taxon>
        <taxon>Vertebrata</taxon>
        <taxon>Chondrichthyes</taxon>
        <taxon>Elasmobranchii</taxon>
        <taxon>Galeomorphii</taxon>
        <taxon>Galeoidea</taxon>
        <taxon>Orectolobiformes</taxon>
        <taxon>Hemiscylliidae</taxon>
        <taxon>Chiloscyllium</taxon>
    </lineage>
</organism>
<feature type="non-terminal residue" evidence="2">
    <location>
        <position position="183"/>
    </location>
</feature>
<dbReference type="AlphaFoldDB" id="A0A401U2I7"/>
<comment type="caution">
    <text evidence="2">The sequence shown here is derived from an EMBL/GenBank/DDBJ whole genome shotgun (WGS) entry which is preliminary data.</text>
</comment>
<feature type="compositionally biased region" description="Basic and acidic residues" evidence="1">
    <location>
        <begin position="125"/>
        <end position="156"/>
    </location>
</feature>